<dbReference type="Proteomes" id="UP000509761">
    <property type="component" value="Chromosome"/>
</dbReference>
<dbReference type="EMBL" id="CP054580">
    <property type="protein sequence ID" value="QKS24722.1"/>
    <property type="molecule type" value="Genomic_DNA"/>
</dbReference>
<accession>A0AAP9NMC5</accession>
<evidence type="ECO:0000313" key="1">
    <source>
        <dbReference type="EMBL" id="QKS24722.1"/>
    </source>
</evidence>
<protein>
    <submittedName>
        <fullName evidence="1">Uncharacterized protein</fullName>
    </submittedName>
</protein>
<evidence type="ECO:0000313" key="2">
    <source>
        <dbReference type="Proteomes" id="UP000509761"/>
    </source>
</evidence>
<name>A0AAP9NMC5_9GAMM</name>
<organism evidence="1 2">
    <name type="scientific">Vreelandella titanicae</name>
    <dbReference type="NCBI Taxonomy" id="664683"/>
    <lineage>
        <taxon>Bacteria</taxon>
        <taxon>Pseudomonadati</taxon>
        <taxon>Pseudomonadota</taxon>
        <taxon>Gammaproteobacteria</taxon>
        <taxon>Oceanospirillales</taxon>
        <taxon>Halomonadaceae</taxon>
        <taxon>Vreelandella</taxon>
    </lineage>
</organism>
<sequence length="88" mass="9672">MPAYRYDIIVSREPASDAPSERSRINRSVAVPAVSPFWKIGAPAPRKLLMQHVGRKGAYLTVLKESGYVQLPQHSVVHDNSTSGMVTP</sequence>
<reference evidence="1 2" key="1">
    <citation type="submission" date="2019-12" db="EMBL/GenBank/DDBJ databases">
        <title>Genome sequencing and assembly of endphytes of Porphyra tenera.</title>
        <authorList>
            <person name="Park J.M."/>
            <person name="Shin R."/>
            <person name="Jo S.H."/>
        </authorList>
    </citation>
    <scope>NUCLEOTIDE SEQUENCE [LARGE SCALE GENOMIC DNA]</scope>
    <source>
        <strain evidence="1 2">GPM3</strain>
    </source>
</reference>
<proteinExistence type="predicted"/>
<keyword evidence="2" id="KW-1185">Reference proteome</keyword>
<dbReference type="AlphaFoldDB" id="A0AAP9NMC5"/>
<gene>
    <name evidence="1" type="ORF">FX987_02504</name>
</gene>